<name>A0A2S8GH78_9BACT</name>
<gene>
    <name evidence="1" type="ORF">C5Y93_21760</name>
</gene>
<dbReference type="OrthoDB" id="212671at2"/>
<dbReference type="Proteomes" id="UP000237819">
    <property type="component" value="Unassembled WGS sequence"/>
</dbReference>
<organism evidence="1 2">
    <name type="scientific">Blastopirellula marina</name>
    <dbReference type="NCBI Taxonomy" id="124"/>
    <lineage>
        <taxon>Bacteria</taxon>
        <taxon>Pseudomonadati</taxon>
        <taxon>Planctomycetota</taxon>
        <taxon>Planctomycetia</taxon>
        <taxon>Pirellulales</taxon>
        <taxon>Pirellulaceae</taxon>
        <taxon>Blastopirellula</taxon>
    </lineage>
</organism>
<comment type="caution">
    <text evidence="1">The sequence shown here is derived from an EMBL/GenBank/DDBJ whole genome shotgun (WGS) entry which is preliminary data.</text>
</comment>
<evidence type="ECO:0000313" key="2">
    <source>
        <dbReference type="Proteomes" id="UP000237819"/>
    </source>
</evidence>
<dbReference type="Gene3D" id="2.180.10.10">
    <property type="entry name" value="RHS repeat-associated core"/>
    <property type="match status" value="1"/>
</dbReference>
<dbReference type="InterPro" id="IPR022385">
    <property type="entry name" value="Rhs_assc_core"/>
</dbReference>
<dbReference type="NCBIfam" id="TIGR03696">
    <property type="entry name" value="Rhs_assc_core"/>
    <property type="match status" value="1"/>
</dbReference>
<accession>A0A2S8GH78</accession>
<dbReference type="AlphaFoldDB" id="A0A2S8GH78"/>
<dbReference type="EMBL" id="PUHZ01000022">
    <property type="protein sequence ID" value="PQO43816.1"/>
    <property type="molecule type" value="Genomic_DNA"/>
</dbReference>
<proteinExistence type="predicted"/>
<reference evidence="1 2" key="1">
    <citation type="submission" date="2018-02" db="EMBL/GenBank/DDBJ databases">
        <title>Comparative genomes isolates from brazilian mangrove.</title>
        <authorList>
            <person name="Araujo J.E."/>
            <person name="Taketani R.G."/>
            <person name="Silva M.C.P."/>
            <person name="Loureco M.V."/>
            <person name="Andreote F.D."/>
        </authorList>
    </citation>
    <scope>NUCLEOTIDE SEQUENCE [LARGE SCALE GENOMIC DNA]</scope>
    <source>
        <strain evidence="1 2">Nap-Phe MGV</strain>
    </source>
</reference>
<dbReference type="RefSeq" id="WP_105337571.1">
    <property type="nucleotide sequence ID" value="NZ_PUHZ01000022.1"/>
</dbReference>
<protein>
    <submittedName>
        <fullName evidence="1">Uncharacterized protein</fullName>
    </submittedName>
</protein>
<evidence type="ECO:0000313" key="1">
    <source>
        <dbReference type="EMBL" id="PQO43816.1"/>
    </source>
</evidence>
<sequence length="665" mass="75217">MNEVQFAYNDFGQLVTDYQAHGSAVNTSTTPKVQDGYTDGSANTIRLTSMTYPNGRVLTYDYGAASGVNDSVSRIASLVDDDGSSTHLVDYSYLGLRSFVIADYKRPETKWTLAELSGANDPDTGDIYSGLDRFGRVKDNRWYDYGSSSDTDRIKYGYDRRSNRIWRQNVVADALSKPFDELYDYDDVYRLKEMSRGMLNANKDAISSESFAQCWSLDETGNWKKFLEDSNGDGTWDLNQGRAANQVNEITNITETTGPSWATPTYNPAGNMSTIPQPNNLTSSYVATWDAWNRLVKLIDGANTVAGYEYDGAKRCVIVKTFLSGSLNETRHVYFTDPAKWQAIEVRVNSSSVPHSRHVWGLRYIDDLVLRDRDTDGNDSLDERLYAMQDANWNVTVLTNVTGDVQQRFVYCLFGQSEALSQDFTHYMGADLYWQYQFTAREIDLNTGLQVNRNRYFHQQIGGWCSRDPLRYSDGMNQYSASFVPNYVDPMGLFRWPSFLCNQCEAGDSELPRITGMDLQKTSIYADPSAGDEAVYLLALVEVMQKTANAADIINGQLTDDLVSQVAAVIDANGMPSSKDAIEGIRKIWEGLRNNNRYDVTIWIQVNIRCCTSRWPLGNYWSDKRQWYRCDGGGIFAMPVDFNNNRFKEQLQACKRKAAESLTCD</sequence>